<accession>A0A268RY39</accession>
<comment type="caution">
    <text evidence="1">The sequence shown here is derived from an EMBL/GenBank/DDBJ whole genome shotgun (WGS) entry which is preliminary data.</text>
</comment>
<sequence length="87" mass="9857">MTQLQYDLTMCSLITYPLCEVHEKQGIENAIDKMTRNQRFDLFHLKCNPDATKPETKALLAIVFSEIQKVNSNIKNTKGEPDAAEAT</sequence>
<dbReference type="RefSeq" id="WP_095328090.1">
    <property type="nucleotide sequence ID" value="NZ_NPBS01000111.1"/>
</dbReference>
<evidence type="ECO:0000313" key="1">
    <source>
        <dbReference type="EMBL" id="PAF24361.1"/>
    </source>
</evidence>
<organism evidence="1 2">
    <name type="scientific">Shouchella clausii</name>
    <name type="common">Alkalihalobacillus clausii</name>
    <dbReference type="NCBI Taxonomy" id="79880"/>
    <lineage>
        <taxon>Bacteria</taxon>
        <taxon>Bacillati</taxon>
        <taxon>Bacillota</taxon>
        <taxon>Bacilli</taxon>
        <taxon>Bacillales</taxon>
        <taxon>Bacillaceae</taxon>
        <taxon>Shouchella</taxon>
    </lineage>
</organism>
<dbReference type="EMBL" id="NPBS01000111">
    <property type="protein sequence ID" value="PAF24361.1"/>
    <property type="molecule type" value="Genomic_DNA"/>
</dbReference>
<evidence type="ECO:0000313" key="2">
    <source>
        <dbReference type="Proteomes" id="UP000216133"/>
    </source>
</evidence>
<name>A0A268RY39_SHOCL</name>
<gene>
    <name evidence="1" type="ORF">CHH61_18870</name>
</gene>
<proteinExistence type="predicted"/>
<dbReference type="Proteomes" id="UP000216133">
    <property type="component" value="Unassembled WGS sequence"/>
</dbReference>
<protein>
    <submittedName>
        <fullName evidence="1">Uncharacterized protein</fullName>
    </submittedName>
</protein>
<dbReference type="AlphaFoldDB" id="A0A268RY39"/>
<reference evidence="1 2" key="1">
    <citation type="submission" date="2017-07" db="EMBL/GenBank/DDBJ databases">
        <title>Isolation and whole genome analysis of endospore-forming bacteria from heroin.</title>
        <authorList>
            <person name="Kalinowski J."/>
            <person name="Ahrens B."/>
            <person name="Al-Dilaimi A."/>
            <person name="Winkler A."/>
            <person name="Wibberg D."/>
            <person name="Schleenbecker U."/>
            <person name="Ruckert C."/>
            <person name="Wolfel R."/>
            <person name="Grass G."/>
        </authorList>
    </citation>
    <scope>NUCLEOTIDE SEQUENCE [LARGE SCALE GENOMIC DNA]</scope>
    <source>
        <strain evidence="1 2">7523-2</strain>
    </source>
</reference>